<sequence>MVFETEVKGTKKSDLEALRNLISQKPNTRIPILNFSLGVFFYQLGELTYDSARLAAKKQEWQTVSNALQSQLEKDPANRKVTKRYTKATSTIASLTKKLEYGNWFMRTGNPLVIYDSIKAQESRNQMQAYLINNGFFDAEVTSETTLKKSKASVSYFVIENDPYSIDSIFTTTPDEAIQHLLESVKKDSQLRLAERYAQNNLSRERQRVEDVLKDHGYYTFSKSFVEYNVYKDTVNKTVAVEQLIRVPALSGFHPVYTIDSIRYIISSPSEAIIDEKYMVLYDGISFQMYQNRYAEKIIRSRVFLNKGDRYNRTDVIETQRQLANLDIFRFVNISFDTLANSLTTNIYTMPNQKYQVTNQLGASVTEQLPGPFFSHSLRNRNLFRGLEIFEFNFRAGLEGVASATAEGGVYRSRELSASGSIIFPQFLVPFNFGTLEKFGRYNPRTRTLLGYSYVNRPEYVREAVNTILAYNWSTRNLRQQFSVNMLDANLIRSSLNPFFQERLEELQSQGNNLINSFLPSYVSSISGQVIINFNQYGIYQRNAASLWRIYLESGGTSINLFNESFAQDRNLQYFQFLKFQSDFRRYLPINTRSTLAYRFNLGLARPYGISNGVLPYEKYFFAGGSTSIRAWQPRRLGPGSFTPEIREDGTFDYRFEQPGEILFEAMFEYRRKLFGYFDGAFFIDAGNSWNFQEDPSREGADFQIDRFYKEIAIGTGIGLRMDFDFLVLRLDMGIKAYDPARSEGERLILDKLSFNRPFGERGQQVFNIGIGYPF</sequence>
<name>R7ZPD9_9BACT</name>
<dbReference type="PANTHER" id="PTHR12815:SF47">
    <property type="entry name" value="TRANSLOCATION AND ASSEMBLY MODULE SUBUNIT TAMA"/>
    <property type="match status" value="1"/>
</dbReference>
<dbReference type="InterPro" id="IPR039910">
    <property type="entry name" value="D15-like"/>
</dbReference>
<comment type="caution">
    <text evidence="7">The sequence shown here is derived from an EMBL/GenBank/DDBJ whole genome shotgun (WGS) entry which is preliminary data.</text>
</comment>
<dbReference type="Gene3D" id="2.40.160.50">
    <property type="entry name" value="membrane protein fhac: a member of the omp85/tpsb transporter family"/>
    <property type="match status" value="1"/>
</dbReference>
<evidence type="ECO:0000313" key="7">
    <source>
        <dbReference type="EMBL" id="EON75952.1"/>
    </source>
</evidence>
<evidence type="ECO:0000259" key="6">
    <source>
        <dbReference type="Pfam" id="PF01103"/>
    </source>
</evidence>
<dbReference type="EMBL" id="AQHR01000091">
    <property type="protein sequence ID" value="EON75952.1"/>
    <property type="molecule type" value="Genomic_DNA"/>
</dbReference>
<gene>
    <name evidence="7" type="ORF">ADIS_3540</name>
</gene>
<keyword evidence="4" id="KW-0472">Membrane</keyword>
<feature type="domain" description="Bacterial surface antigen (D15)" evidence="6">
    <location>
        <begin position="572"/>
        <end position="775"/>
    </location>
</feature>
<dbReference type="InterPro" id="IPR000184">
    <property type="entry name" value="Bac_surfAg_D15"/>
</dbReference>
<dbReference type="Gene3D" id="3.10.20.310">
    <property type="entry name" value="membrane protein fhac"/>
    <property type="match status" value="1"/>
</dbReference>
<evidence type="ECO:0000313" key="8">
    <source>
        <dbReference type="Proteomes" id="UP000013909"/>
    </source>
</evidence>
<evidence type="ECO:0000256" key="5">
    <source>
        <dbReference type="ARBA" id="ARBA00023237"/>
    </source>
</evidence>
<evidence type="ECO:0000256" key="4">
    <source>
        <dbReference type="ARBA" id="ARBA00023136"/>
    </source>
</evidence>
<keyword evidence="8" id="KW-1185">Reference proteome</keyword>
<evidence type="ECO:0000256" key="2">
    <source>
        <dbReference type="ARBA" id="ARBA00022692"/>
    </source>
</evidence>
<evidence type="ECO:0000256" key="1">
    <source>
        <dbReference type="ARBA" id="ARBA00004370"/>
    </source>
</evidence>
<dbReference type="Proteomes" id="UP000013909">
    <property type="component" value="Unassembled WGS sequence"/>
</dbReference>
<evidence type="ECO:0000256" key="3">
    <source>
        <dbReference type="ARBA" id="ARBA00022729"/>
    </source>
</evidence>
<dbReference type="Pfam" id="PF01103">
    <property type="entry name" value="Omp85"/>
    <property type="match status" value="1"/>
</dbReference>
<accession>R7ZPD9</accession>
<keyword evidence="2" id="KW-0812">Transmembrane</keyword>
<reference evidence="7 8" key="1">
    <citation type="submission" date="2013-02" db="EMBL/GenBank/DDBJ databases">
        <title>A novel strain isolated from Lonar lake, Maharashtra, India.</title>
        <authorList>
            <person name="Singh A."/>
        </authorList>
    </citation>
    <scope>NUCLEOTIDE SEQUENCE [LARGE SCALE GENOMIC DNA]</scope>
    <source>
        <strain evidence="7 8">AK24</strain>
    </source>
</reference>
<dbReference type="PANTHER" id="PTHR12815">
    <property type="entry name" value="SORTING AND ASSEMBLY MACHINERY SAMM50 PROTEIN FAMILY MEMBER"/>
    <property type="match status" value="1"/>
</dbReference>
<organism evidence="7 8">
    <name type="scientific">Lunatimonas lonarensis</name>
    <dbReference type="NCBI Taxonomy" id="1232681"/>
    <lineage>
        <taxon>Bacteria</taxon>
        <taxon>Pseudomonadati</taxon>
        <taxon>Bacteroidota</taxon>
        <taxon>Cytophagia</taxon>
        <taxon>Cytophagales</taxon>
        <taxon>Cyclobacteriaceae</taxon>
    </lineage>
</organism>
<dbReference type="GO" id="GO:0019867">
    <property type="term" value="C:outer membrane"/>
    <property type="evidence" value="ECO:0007669"/>
    <property type="project" value="InterPro"/>
</dbReference>
<keyword evidence="5" id="KW-0998">Cell outer membrane</keyword>
<keyword evidence="3" id="KW-0732">Signal</keyword>
<proteinExistence type="predicted"/>
<dbReference type="STRING" id="1232681.ADIS_3540"/>
<comment type="subcellular location">
    <subcellularLocation>
        <location evidence="1">Membrane</location>
    </subcellularLocation>
</comment>
<dbReference type="AlphaFoldDB" id="R7ZPD9"/>
<protein>
    <submittedName>
        <fullName evidence="7">Outer membrane protein</fullName>
    </submittedName>
</protein>